<dbReference type="PANTHER" id="PTHR43559:SF2">
    <property type="entry name" value="HOMOLOG OF SLSA IN STM"/>
    <property type="match status" value="1"/>
</dbReference>
<sequence>MLLIDHQSGLFQVVSDQSYRQARANAVALARLAALVDMPVITTASVPDGPNGPLIPEIHESAPKARYVACAGQVNAWDTPEFRQAVADTGKRSLIISGVITSVCVAEPAISALADGYTVYGVIDASGTYSKLSEELTVARMIQAGVVPIDTTAVISEVQKTWNRPEAAQFASIHASVMTNCQLLIESYQRVQAEATHGEAADAERKIFERVSG</sequence>
<dbReference type="InterPro" id="IPR053152">
    <property type="entry name" value="Hydrolase_YcaC-like"/>
</dbReference>
<evidence type="ECO:0000313" key="3">
    <source>
        <dbReference type="EMBL" id="SFN02459.1"/>
    </source>
</evidence>
<dbReference type="OrthoDB" id="9789777at2"/>
<dbReference type="STRING" id="455193.SAMN05421805_102280"/>
<gene>
    <name evidence="2" type="ORF">ATL45_5707</name>
    <name evidence="3" type="ORF">SAMN05421805_102280</name>
</gene>
<dbReference type="Pfam" id="PF00857">
    <property type="entry name" value="Isochorismatase"/>
    <property type="match status" value="1"/>
</dbReference>
<evidence type="ECO:0000313" key="5">
    <source>
        <dbReference type="Proteomes" id="UP000270697"/>
    </source>
</evidence>
<dbReference type="EMBL" id="FOUP01000002">
    <property type="protein sequence ID" value="SFN02459.1"/>
    <property type="molecule type" value="Genomic_DNA"/>
</dbReference>
<dbReference type="PANTHER" id="PTHR43559">
    <property type="entry name" value="HYDROLASE YCAC-RELATED"/>
    <property type="match status" value="1"/>
</dbReference>
<evidence type="ECO:0000313" key="2">
    <source>
        <dbReference type="EMBL" id="RKT87302.1"/>
    </source>
</evidence>
<accession>A0A1I4VMV9</accession>
<evidence type="ECO:0000313" key="4">
    <source>
        <dbReference type="Proteomes" id="UP000199398"/>
    </source>
</evidence>
<dbReference type="InterPro" id="IPR000868">
    <property type="entry name" value="Isochorismatase-like_dom"/>
</dbReference>
<dbReference type="InterPro" id="IPR036380">
    <property type="entry name" value="Isochorismatase-like_sf"/>
</dbReference>
<dbReference type="EMBL" id="RBXX01000002">
    <property type="protein sequence ID" value="RKT87302.1"/>
    <property type="molecule type" value="Genomic_DNA"/>
</dbReference>
<dbReference type="AlphaFoldDB" id="A0A1I4VMV9"/>
<proteinExistence type="predicted"/>
<reference evidence="3 4" key="1">
    <citation type="submission" date="2016-10" db="EMBL/GenBank/DDBJ databases">
        <authorList>
            <person name="de Groot N.N."/>
        </authorList>
    </citation>
    <scope>NUCLEOTIDE SEQUENCE [LARGE SCALE GENOMIC DNA]</scope>
    <source>
        <strain evidence="3 4">CPCC 201259</strain>
    </source>
</reference>
<dbReference type="Proteomes" id="UP000199398">
    <property type="component" value="Unassembled WGS sequence"/>
</dbReference>
<name>A0A1I4VMV9_9PSEU</name>
<protein>
    <submittedName>
        <fullName evidence="3">Nicotinamidase-related amidase</fullName>
    </submittedName>
</protein>
<feature type="domain" description="Isochorismatase-like" evidence="1">
    <location>
        <begin position="2"/>
        <end position="152"/>
    </location>
</feature>
<reference evidence="2 5" key="2">
    <citation type="submission" date="2018-10" db="EMBL/GenBank/DDBJ databases">
        <title>Sequencing the genomes of 1000 actinobacteria strains.</title>
        <authorList>
            <person name="Klenk H.-P."/>
        </authorList>
    </citation>
    <scope>NUCLEOTIDE SEQUENCE [LARGE SCALE GENOMIC DNA]</scope>
    <source>
        <strain evidence="2 5">DSM 45119</strain>
    </source>
</reference>
<dbReference type="Proteomes" id="UP000270697">
    <property type="component" value="Unassembled WGS sequence"/>
</dbReference>
<dbReference type="RefSeq" id="WP_093148689.1">
    <property type="nucleotide sequence ID" value="NZ_FOUP01000002.1"/>
</dbReference>
<organism evidence="3 4">
    <name type="scientific">Saccharopolyspora antimicrobica</name>
    <dbReference type="NCBI Taxonomy" id="455193"/>
    <lineage>
        <taxon>Bacteria</taxon>
        <taxon>Bacillati</taxon>
        <taxon>Actinomycetota</taxon>
        <taxon>Actinomycetes</taxon>
        <taxon>Pseudonocardiales</taxon>
        <taxon>Pseudonocardiaceae</taxon>
        <taxon>Saccharopolyspora</taxon>
    </lineage>
</organism>
<dbReference type="SUPFAM" id="SSF52499">
    <property type="entry name" value="Isochorismatase-like hydrolases"/>
    <property type="match status" value="1"/>
</dbReference>
<keyword evidence="5" id="KW-1185">Reference proteome</keyword>
<dbReference type="Gene3D" id="3.40.50.850">
    <property type="entry name" value="Isochorismatase-like"/>
    <property type="match status" value="1"/>
</dbReference>
<evidence type="ECO:0000259" key="1">
    <source>
        <dbReference type="Pfam" id="PF00857"/>
    </source>
</evidence>